<gene>
    <name evidence="1" type="ORF">F7D14_20215</name>
</gene>
<proteinExistence type="predicted"/>
<dbReference type="AlphaFoldDB" id="A0A6B8MED9"/>
<sequence length="89" mass="10295">MDVKDYRAEAAVFFCKATNANCKSLSFRRFARASEAIRFAVEELAPRALASCSLEVDEQHFFGREIRPLYDSPDYPLRRRPAKLHSRRA</sequence>
<dbReference type="Proteomes" id="UP000422569">
    <property type="component" value="Plasmid unnamed1"/>
</dbReference>
<dbReference type="KEGG" id="mpar:F7D14_20215"/>
<geneLocation type="plasmid" evidence="1">
    <name>unnamed1</name>
</geneLocation>
<name>A0A6B8MED9_9HYPH</name>
<keyword evidence="1" id="KW-0614">Plasmid</keyword>
<accession>A0A6B8MED9</accession>
<dbReference type="RefSeq" id="WP_040579455.1">
    <property type="nucleotide sequence ID" value="NZ_CP044332.1"/>
</dbReference>
<protein>
    <submittedName>
        <fullName evidence="1">Uncharacterized protein</fullName>
    </submittedName>
</protein>
<evidence type="ECO:0000313" key="1">
    <source>
        <dbReference type="EMBL" id="QGM99919.1"/>
    </source>
</evidence>
<dbReference type="GeneID" id="42570758"/>
<keyword evidence="2" id="KW-1185">Reference proteome</keyword>
<organism evidence="1 2">
    <name type="scientific">Methylocystis parvus</name>
    <dbReference type="NCBI Taxonomy" id="134"/>
    <lineage>
        <taxon>Bacteria</taxon>
        <taxon>Pseudomonadati</taxon>
        <taxon>Pseudomonadota</taxon>
        <taxon>Alphaproteobacteria</taxon>
        <taxon>Hyphomicrobiales</taxon>
        <taxon>Methylocystaceae</taxon>
        <taxon>Methylocystis</taxon>
    </lineage>
</organism>
<evidence type="ECO:0000313" key="2">
    <source>
        <dbReference type="Proteomes" id="UP000422569"/>
    </source>
</evidence>
<dbReference type="EMBL" id="CP044332">
    <property type="protein sequence ID" value="QGM99919.1"/>
    <property type="molecule type" value="Genomic_DNA"/>
</dbReference>
<reference evidence="1 2" key="1">
    <citation type="submission" date="2019-09" db="EMBL/GenBank/DDBJ databases">
        <title>Isolation and complete genome sequencing of Methylocystis species.</title>
        <authorList>
            <person name="Rumah B.L."/>
            <person name="Stead C.E."/>
            <person name="Stevens B.C."/>
            <person name="Minton N.P."/>
            <person name="Grosse-Honebrink A."/>
            <person name="Zhang Y."/>
        </authorList>
    </citation>
    <scope>NUCLEOTIDE SEQUENCE [LARGE SCALE GENOMIC DNA]</scope>
    <source>
        <strain evidence="1 2">BRCS2</strain>
        <plasmid evidence="1 2">unnamed1</plasmid>
    </source>
</reference>